<evidence type="ECO:0000256" key="1">
    <source>
        <dbReference type="ARBA" id="ARBA00004496"/>
    </source>
</evidence>
<evidence type="ECO:0000256" key="5">
    <source>
        <dbReference type="ARBA" id="ARBA00022490"/>
    </source>
</evidence>
<sequence>MIDPKKIRENPDEIRKLLARRRCPVSVDEVLAADEERRKLQAERDTLRHDLKEASDAIGQLKREGKDASGVMTKTKKLSAKTKELDGKLSEIEARFEELLWQLPNLPDPGSPDEDTVLRTWGEKPEFDFQPADHVTICERLELCDFRYAASYAGARFAAYTGDGALLLRALVNLCLDLHTREHGYKEVFPPVLARAESANAAGQLSKLEDMYALKDDPLYLIPTSETALINLHMGQEIKEEDLPLKYTAYTSCFRREAGTYGTQTKGLFRIHQFEKVELVQFAHPEHWHQAFDEILSNAEKVLQLLELPYRVKALSPTEAAFQASLTYDIDVWAAGAEDWLEVSSISNCADFQARRNKTRLRLADGSLIHPHILNGSGTAFPRLIIAIVENYQQADGSIKVPDALRPYMDGKEHLGR</sequence>
<comment type="catalytic activity">
    <reaction evidence="12">
        <text>tRNA(Sec) + L-serine + ATP = L-seryl-tRNA(Sec) + AMP + diphosphate + H(+)</text>
        <dbReference type="Rhea" id="RHEA:42580"/>
        <dbReference type="Rhea" id="RHEA-COMP:9742"/>
        <dbReference type="Rhea" id="RHEA-COMP:10128"/>
        <dbReference type="ChEBI" id="CHEBI:15378"/>
        <dbReference type="ChEBI" id="CHEBI:30616"/>
        <dbReference type="ChEBI" id="CHEBI:33019"/>
        <dbReference type="ChEBI" id="CHEBI:33384"/>
        <dbReference type="ChEBI" id="CHEBI:78442"/>
        <dbReference type="ChEBI" id="CHEBI:78533"/>
        <dbReference type="ChEBI" id="CHEBI:456215"/>
        <dbReference type="EC" id="6.1.1.11"/>
    </reaction>
</comment>
<feature type="binding site" evidence="16">
    <location>
        <begin position="255"/>
        <end position="257"/>
    </location>
    <ligand>
        <name>ATP</name>
        <dbReference type="ChEBI" id="CHEBI:30616"/>
    </ligand>
</feature>
<comment type="catalytic activity">
    <reaction evidence="13">
        <text>tRNA(Ser) + L-serine + ATP = L-seryl-tRNA(Ser) + AMP + diphosphate + H(+)</text>
        <dbReference type="Rhea" id="RHEA:12292"/>
        <dbReference type="Rhea" id="RHEA-COMP:9669"/>
        <dbReference type="Rhea" id="RHEA-COMP:9703"/>
        <dbReference type="ChEBI" id="CHEBI:15378"/>
        <dbReference type="ChEBI" id="CHEBI:30616"/>
        <dbReference type="ChEBI" id="CHEBI:33019"/>
        <dbReference type="ChEBI" id="CHEBI:33384"/>
        <dbReference type="ChEBI" id="CHEBI:78442"/>
        <dbReference type="ChEBI" id="CHEBI:78533"/>
        <dbReference type="ChEBI" id="CHEBI:456215"/>
        <dbReference type="EC" id="6.1.1.11"/>
    </reaction>
</comment>
<comment type="similarity">
    <text evidence="3">Belongs to the class-II aminoacyl-tRNA synthetase family. Type-1 seryl-tRNA synthetase subfamily.</text>
</comment>
<evidence type="ECO:0000313" key="20">
    <source>
        <dbReference type="Proteomes" id="UP000317778"/>
    </source>
</evidence>
<dbReference type="PANTHER" id="PTHR43697">
    <property type="entry name" value="SERYL-TRNA SYNTHETASE"/>
    <property type="match status" value="1"/>
</dbReference>
<evidence type="ECO:0000256" key="12">
    <source>
        <dbReference type="ARBA" id="ARBA00047929"/>
    </source>
</evidence>
<keyword evidence="10" id="KW-0030">Aminoacyl-tRNA synthetase</keyword>
<dbReference type="InterPro" id="IPR042103">
    <property type="entry name" value="SerRS_1_N_sf"/>
</dbReference>
<evidence type="ECO:0000256" key="8">
    <source>
        <dbReference type="ARBA" id="ARBA00022840"/>
    </source>
</evidence>
<evidence type="ECO:0000256" key="14">
    <source>
        <dbReference type="NCBIfam" id="TIGR00414"/>
    </source>
</evidence>
<gene>
    <name evidence="19" type="ORF">CEE36_02815</name>
</gene>
<accession>A0A532V8W2</accession>
<evidence type="ECO:0000256" key="15">
    <source>
        <dbReference type="PIRSR" id="PIRSR001529-1"/>
    </source>
</evidence>
<dbReference type="PANTHER" id="PTHR43697:SF1">
    <property type="entry name" value="SERINE--TRNA LIGASE"/>
    <property type="match status" value="1"/>
</dbReference>
<evidence type="ECO:0000256" key="17">
    <source>
        <dbReference type="SAM" id="Coils"/>
    </source>
</evidence>
<dbReference type="Gene3D" id="3.30.930.10">
    <property type="entry name" value="Bira Bifunctional Protein, Domain 2"/>
    <property type="match status" value="1"/>
</dbReference>
<protein>
    <recommendedName>
        <fullName evidence="11 14">Serine--tRNA ligase</fullName>
        <ecNumber evidence="4 14">6.1.1.11</ecNumber>
    </recommendedName>
</protein>
<dbReference type="Proteomes" id="UP000317778">
    <property type="component" value="Unassembled WGS sequence"/>
</dbReference>
<dbReference type="Pfam" id="PF00587">
    <property type="entry name" value="tRNA-synt_2b"/>
    <property type="match status" value="1"/>
</dbReference>
<dbReference type="EMBL" id="NJBO01000003">
    <property type="protein sequence ID" value="TKJ43631.1"/>
    <property type="molecule type" value="Genomic_DNA"/>
</dbReference>
<feature type="binding site" evidence="15">
    <location>
        <position position="375"/>
    </location>
    <ligand>
        <name>L-serine</name>
        <dbReference type="ChEBI" id="CHEBI:33384"/>
    </ligand>
</feature>
<evidence type="ECO:0000259" key="18">
    <source>
        <dbReference type="PROSITE" id="PS50862"/>
    </source>
</evidence>
<keyword evidence="5" id="KW-0963">Cytoplasm</keyword>
<dbReference type="PIRSF" id="PIRSF001529">
    <property type="entry name" value="Ser-tRNA-synth_IIa"/>
    <property type="match status" value="1"/>
</dbReference>
<feature type="binding site" evidence="15">
    <location>
        <position position="278"/>
    </location>
    <ligand>
        <name>L-serine</name>
        <dbReference type="ChEBI" id="CHEBI:33384"/>
    </ligand>
</feature>
<comment type="subcellular location">
    <subcellularLocation>
        <location evidence="1">Cytoplasm</location>
    </subcellularLocation>
</comment>
<dbReference type="GO" id="GO:0006434">
    <property type="term" value="P:seryl-tRNA aminoacylation"/>
    <property type="evidence" value="ECO:0007669"/>
    <property type="project" value="UniProtKB-UniRule"/>
</dbReference>
<proteinExistence type="inferred from homology"/>
<feature type="binding site" evidence="15">
    <location>
        <position position="224"/>
    </location>
    <ligand>
        <name>L-serine</name>
        <dbReference type="ChEBI" id="CHEBI:33384"/>
    </ligand>
</feature>
<evidence type="ECO:0000256" key="3">
    <source>
        <dbReference type="ARBA" id="ARBA00010728"/>
    </source>
</evidence>
<dbReference type="InterPro" id="IPR045864">
    <property type="entry name" value="aa-tRNA-synth_II/BPL/LPL"/>
</dbReference>
<evidence type="ECO:0000256" key="2">
    <source>
        <dbReference type="ARBA" id="ARBA00005045"/>
    </source>
</evidence>
<evidence type="ECO:0000256" key="7">
    <source>
        <dbReference type="ARBA" id="ARBA00022741"/>
    </source>
</evidence>
<dbReference type="InterPro" id="IPR006195">
    <property type="entry name" value="aa-tRNA-synth_II"/>
</dbReference>
<reference evidence="19 20" key="1">
    <citation type="submission" date="2017-06" db="EMBL/GenBank/DDBJ databases">
        <title>Novel microbial phyla capable of carbon fixation and sulfur reduction in deep-sea sediments.</title>
        <authorList>
            <person name="Huang J."/>
            <person name="Baker B."/>
            <person name="Wang Y."/>
        </authorList>
    </citation>
    <scope>NUCLEOTIDE SEQUENCE [LARGE SCALE GENOMIC DNA]</scope>
    <source>
        <strain evidence="19">B3_TA06</strain>
    </source>
</reference>
<dbReference type="PROSITE" id="PS50862">
    <property type="entry name" value="AA_TRNA_LIGASE_II"/>
    <property type="match status" value="1"/>
</dbReference>
<keyword evidence="9" id="KW-0648">Protein biosynthesis</keyword>
<evidence type="ECO:0000256" key="4">
    <source>
        <dbReference type="ARBA" id="ARBA00012840"/>
    </source>
</evidence>
<dbReference type="InterPro" id="IPR015866">
    <property type="entry name" value="Ser-tRNA-synth_1_N"/>
</dbReference>
<feature type="binding site" evidence="15">
    <location>
        <position position="255"/>
    </location>
    <ligand>
        <name>L-serine</name>
        <dbReference type="ChEBI" id="CHEBI:33384"/>
    </ligand>
</feature>
<comment type="caution">
    <text evidence="19">The sequence shown here is derived from an EMBL/GenBank/DDBJ whole genome shotgun (WGS) entry which is preliminary data.</text>
</comment>
<feature type="coiled-coil region" evidence="17">
    <location>
        <begin position="30"/>
        <end position="64"/>
    </location>
</feature>
<evidence type="ECO:0000313" key="19">
    <source>
        <dbReference type="EMBL" id="TKJ43631.1"/>
    </source>
</evidence>
<dbReference type="SUPFAM" id="SSF46589">
    <property type="entry name" value="tRNA-binding arm"/>
    <property type="match status" value="1"/>
</dbReference>
<dbReference type="GO" id="GO:0004828">
    <property type="term" value="F:serine-tRNA ligase activity"/>
    <property type="evidence" value="ECO:0007669"/>
    <property type="project" value="UniProtKB-UniRule"/>
</dbReference>
<keyword evidence="8 16" id="KW-0067">ATP-binding</keyword>
<keyword evidence="17" id="KW-0175">Coiled coil</keyword>
<comment type="pathway">
    <text evidence="2">Aminoacyl-tRNA biosynthesis; selenocysteinyl-tRNA(Sec) biosynthesis; L-seryl-tRNA(Sec) from L-serine and tRNA(Sec): step 1/1.</text>
</comment>
<organism evidence="19 20">
    <name type="scientific">candidate division TA06 bacterium B3_TA06</name>
    <dbReference type="NCBI Taxonomy" id="2012487"/>
    <lineage>
        <taxon>Bacteria</taxon>
        <taxon>Bacteria division TA06</taxon>
    </lineage>
</organism>
<keyword evidence="6 19" id="KW-0436">Ligase</keyword>
<feature type="domain" description="Aminoacyl-transfer RNA synthetases class-II family profile" evidence="18">
    <location>
        <begin position="133"/>
        <end position="402"/>
    </location>
</feature>
<dbReference type="Pfam" id="PF02403">
    <property type="entry name" value="Seryl_tRNA_N"/>
    <property type="match status" value="1"/>
</dbReference>
<evidence type="ECO:0000256" key="11">
    <source>
        <dbReference type="ARBA" id="ARBA00039158"/>
    </source>
</evidence>
<dbReference type="NCBIfam" id="TIGR00414">
    <property type="entry name" value="serS"/>
    <property type="match status" value="1"/>
</dbReference>
<dbReference type="SUPFAM" id="SSF55681">
    <property type="entry name" value="Class II aaRS and biotin synthetases"/>
    <property type="match status" value="1"/>
</dbReference>
<dbReference type="InterPro" id="IPR002317">
    <property type="entry name" value="Ser-tRNA-ligase_type_1"/>
</dbReference>
<dbReference type="AlphaFoldDB" id="A0A532V8W2"/>
<dbReference type="EC" id="6.1.1.11" evidence="4 14"/>
<name>A0A532V8W2_UNCT6</name>
<evidence type="ECO:0000256" key="9">
    <source>
        <dbReference type="ARBA" id="ARBA00022917"/>
    </source>
</evidence>
<dbReference type="PRINTS" id="PR00981">
    <property type="entry name" value="TRNASYNTHSER"/>
</dbReference>
<keyword evidence="7" id="KW-0547">Nucleotide-binding</keyword>
<dbReference type="Gene3D" id="1.10.287.40">
    <property type="entry name" value="Serine-tRNA synthetase, tRNA binding domain"/>
    <property type="match status" value="1"/>
</dbReference>
<dbReference type="InterPro" id="IPR002314">
    <property type="entry name" value="aa-tRNA-synt_IIb"/>
</dbReference>
<dbReference type="InterPro" id="IPR010978">
    <property type="entry name" value="tRNA-bd_arm"/>
</dbReference>
<evidence type="ECO:0000256" key="13">
    <source>
        <dbReference type="ARBA" id="ARBA00048823"/>
    </source>
</evidence>
<evidence type="ECO:0000256" key="6">
    <source>
        <dbReference type="ARBA" id="ARBA00022598"/>
    </source>
</evidence>
<feature type="binding site" evidence="16">
    <location>
        <begin position="342"/>
        <end position="345"/>
    </location>
    <ligand>
        <name>ATP</name>
        <dbReference type="ChEBI" id="CHEBI:30616"/>
    </ligand>
</feature>
<evidence type="ECO:0000256" key="16">
    <source>
        <dbReference type="PIRSR" id="PIRSR001529-2"/>
    </source>
</evidence>
<dbReference type="GO" id="GO:0005737">
    <property type="term" value="C:cytoplasm"/>
    <property type="evidence" value="ECO:0007669"/>
    <property type="project" value="UniProtKB-SubCell"/>
</dbReference>
<dbReference type="GO" id="GO:0005524">
    <property type="term" value="F:ATP binding"/>
    <property type="evidence" value="ECO:0007669"/>
    <property type="project" value="UniProtKB-KW"/>
</dbReference>
<evidence type="ECO:0000256" key="10">
    <source>
        <dbReference type="ARBA" id="ARBA00023146"/>
    </source>
</evidence>